<evidence type="ECO:0000256" key="3">
    <source>
        <dbReference type="ARBA" id="ARBA00022933"/>
    </source>
</evidence>
<keyword evidence="3" id="KW-0712">Selenocysteine</keyword>
<gene>
    <name evidence="8" type="ORF">HKI87_10g63560</name>
</gene>
<evidence type="ECO:0000256" key="2">
    <source>
        <dbReference type="ARBA" id="ARBA00022692"/>
    </source>
</evidence>
<keyword evidence="9" id="KW-1185">Reference proteome</keyword>
<proteinExistence type="predicted"/>
<evidence type="ECO:0000313" key="8">
    <source>
        <dbReference type="EMBL" id="WZN64799.1"/>
    </source>
</evidence>
<dbReference type="InterPro" id="IPR024491">
    <property type="entry name" value="Se_SelK/SelG"/>
</dbReference>
<dbReference type="Proteomes" id="UP001472866">
    <property type="component" value="Chromosome 10"/>
</dbReference>
<protein>
    <submittedName>
        <fullName evidence="8">Selenoprotein SelK_SelG</fullName>
    </submittedName>
</protein>
<dbReference type="AlphaFoldDB" id="A0AAX4PEZ7"/>
<feature type="transmembrane region" description="Helical" evidence="7">
    <location>
        <begin position="20"/>
        <end position="40"/>
    </location>
</feature>
<dbReference type="GO" id="GO:0006816">
    <property type="term" value="P:calcium ion transport"/>
    <property type="evidence" value="ECO:0007669"/>
    <property type="project" value="TreeGrafter"/>
</dbReference>
<keyword evidence="2 7" id="KW-0812">Transmembrane</keyword>
<evidence type="ECO:0000256" key="6">
    <source>
        <dbReference type="SAM" id="MobiDB-lite"/>
    </source>
</evidence>
<feature type="region of interest" description="Disordered" evidence="6">
    <location>
        <begin position="51"/>
        <end position="101"/>
    </location>
</feature>
<name>A0AAX4PEZ7_9CHLO</name>
<organism evidence="8 9">
    <name type="scientific">Chloropicon roscoffensis</name>
    <dbReference type="NCBI Taxonomy" id="1461544"/>
    <lineage>
        <taxon>Eukaryota</taxon>
        <taxon>Viridiplantae</taxon>
        <taxon>Chlorophyta</taxon>
        <taxon>Chloropicophyceae</taxon>
        <taxon>Chloropicales</taxon>
        <taxon>Chloropicaceae</taxon>
        <taxon>Chloropicon</taxon>
    </lineage>
</organism>
<reference evidence="8 9" key="1">
    <citation type="submission" date="2024-03" db="EMBL/GenBank/DDBJ databases">
        <title>Complete genome sequence of the green alga Chloropicon roscoffensis RCC1871.</title>
        <authorList>
            <person name="Lemieux C."/>
            <person name="Pombert J.-F."/>
            <person name="Otis C."/>
            <person name="Turmel M."/>
        </authorList>
    </citation>
    <scope>NUCLEOTIDE SEQUENCE [LARGE SCALE GENOMIC DNA]</scope>
    <source>
        <strain evidence="8 9">RCC1871</strain>
    </source>
</reference>
<comment type="subcellular location">
    <subcellularLocation>
        <location evidence="1">Membrane</location>
        <topology evidence="1">Single-pass membrane protein</topology>
    </subcellularLocation>
</comment>
<dbReference type="PANTHER" id="PTHR16875">
    <property type="entry name" value="SELENOPROTEIN K"/>
    <property type="match status" value="1"/>
</dbReference>
<dbReference type="GO" id="GO:0005789">
    <property type="term" value="C:endoplasmic reticulum membrane"/>
    <property type="evidence" value="ECO:0007669"/>
    <property type="project" value="TreeGrafter"/>
</dbReference>
<dbReference type="Pfam" id="PF10961">
    <property type="entry name" value="SelK_SelG"/>
    <property type="match status" value="1"/>
</dbReference>
<dbReference type="GO" id="GO:0005794">
    <property type="term" value="C:Golgi apparatus"/>
    <property type="evidence" value="ECO:0007669"/>
    <property type="project" value="TreeGrafter"/>
</dbReference>
<evidence type="ECO:0000256" key="1">
    <source>
        <dbReference type="ARBA" id="ARBA00004167"/>
    </source>
</evidence>
<dbReference type="EMBL" id="CP151510">
    <property type="protein sequence ID" value="WZN64799.1"/>
    <property type="molecule type" value="Genomic_DNA"/>
</dbReference>
<evidence type="ECO:0000256" key="5">
    <source>
        <dbReference type="ARBA" id="ARBA00023136"/>
    </source>
</evidence>
<evidence type="ECO:0000256" key="4">
    <source>
        <dbReference type="ARBA" id="ARBA00022989"/>
    </source>
</evidence>
<evidence type="ECO:0000256" key="7">
    <source>
        <dbReference type="SAM" id="Phobius"/>
    </source>
</evidence>
<feature type="compositionally biased region" description="Polar residues" evidence="6">
    <location>
        <begin position="91"/>
        <end position="101"/>
    </location>
</feature>
<evidence type="ECO:0000313" key="9">
    <source>
        <dbReference type="Proteomes" id="UP001472866"/>
    </source>
</evidence>
<feature type="compositionally biased region" description="Gly residues" evidence="6">
    <location>
        <begin position="61"/>
        <end position="74"/>
    </location>
</feature>
<sequence length="101" mass="10674">MVHVVQGRIVQKRSPFRLSIFAELFWGLVNLIGQFFETMFSLEKANAYRRTGKTSARGNNNFGGGGGGGGGGGNRRAPRNRGTRVAGISDFKSSGNVPGGG</sequence>
<dbReference type="GO" id="GO:0032469">
    <property type="term" value="P:endoplasmic reticulum calcium ion homeostasis"/>
    <property type="evidence" value="ECO:0007669"/>
    <property type="project" value="TreeGrafter"/>
</dbReference>
<keyword evidence="4 7" id="KW-1133">Transmembrane helix</keyword>
<accession>A0AAX4PEZ7</accession>
<dbReference type="PANTHER" id="PTHR16875:SF0">
    <property type="entry name" value="SELENOPROTEIN K"/>
    <property type="match status" value="1"/>
</dbReference>
<keyword evidence="5 7" id="KW-0472">Membrane</keyword>